<dbReference type="InterPro" id="IPR038595">
    <property type="entry name" value="LOR_sf"/>
</dbReference>
<reference evidence="2 3" key="1">
    <citation type="submission" date="2020-08" db="EMBL/GenBank/DDBJ databases">
        <authorList>
            <person name="Liu C."/>
            <person name="Sun Q."/>
        </authorList>
    </citation>
    <scope>NUCLEOTIDE SEQUENCE [LARGE SCALE GENOMIC DNA]</scope>
    <source>
        <strain evidence="2 3">NSJ-61</strain>
    </source>
</reference>
<comment type="similarity">
    <text evidence="1">Belongs to the LOR family.</text>
</comment>
<dbReference type="RefSeq" id="WP_117452460.1">
    <property type="nucleotide sequence ID" value="NZ_CP060636.1"/>
</dbReference>
<dbReference type="AlphaFoldDB" id="A0A7G9GL41"/>
<sequence length="156" mass="18573">MKLLFKQRIFSWFDSYDIYNENGETLFQVEGKLSWGHKLLIYDQMHLQIGEVKEEVLTLLPKFILYDHGIEIGKIEKEFTFFRPKFHLTCNDWRVEGDFMEWDYTVLNDTRIIMQASKELFHFSDTYVLDIERDEDALLCLMIVLAIDAAKCSRGD</sequence>
<evidence type="ECO:0000256" key="1">
    <source>
        <dbReference type="ARBA" id="ARBA00005437"/>
    </source>
</evidence>
<dbReference type="EMBL" id="CP060636">
    <property type="protein sequence ID" value="QNM11523.1"/>
    <property type="molecule type" value="Genomic_DNA"/>
</dbReference>
<keyword evidence="3" id="KW-1185">Reference proteome</keyword>
<gene>
    <name evidence="2" type="ORF">H9Q80_14895</name>
</gene>
<dbReference type="InterPro" id="IPR007612">
    <property type="entry name" value="LOR"/>
</dbReference>
<dbReference type="Pfam" id="PF04525">
    <property type="entry name" value="LOR"/>
    <property type="match status" value="1"/>
</dbReference>
<accession>A0A7G9GL41</accession>
<evidence type="ECO:0000313" key="3">
    <source>
        <dbReference type="Proteomes" id="UP000515856"/>
    </source>
</evidence>
<dbReference type="InterPro" id="IPR025659">
    <property type="entry name" value="Tubby-like_C"/>
</dbReference>
<name>A0A7G9GL41_9FIRM</name>
<proteinExistence type="inferred from homology"/>
<dbReference type="SUPFAM" id="SSF54518">
    <property type="entry name" value="Tubby C-terminal domain-like"/>
    <property type="match status" value="1"/>
</dbReference>
<dbReference type="Gene3D" id="2.40.160.200">
    <property type="entry name" value="LURP1-related"/>
    <property type="match status" value="1"/>
</dbReference>
<organism evidence="2 3">
    <name type="scientific">[Eubacterium] hominis</name>
    <dbReference type="NCBI Taxonomy" id="2764325"/>
    <lineage>
        <taxon>Bacteria</taxon>
        <taxon>Bacillati</taxon>
        <taxon>Bacillota</taxon>
        <taxon>Erysipelotrichia</taxon>
        <taxon>Erysipelotrichales</taxon>
        <taxon>Erysipelotrichaceae</taxon>
        <taxon>Amedibacillus</taxon>
    </lineage>
</organism>
<dbReference type="Proteomes" id="UP000515856">
    <property type="component" value="Chromosome"/>
</dbReference>
<protein>
    <submittedName>
        <fullName evidence="2">LURP-one-related family protein</fullName>
    </submittedName>
</protein>
<dbReference type="KEGG" id="ehn:H9Q80_14895"/>
<evidence type="ECO:0000313" key="2">
    <source>
        <dbReference type="EMBL" id="QNM11523.1"/>
    </source>
</evidence>